<evidence type="ECO:0000256" key="11">
    <source>
        <dbReference type="RuleBase" id="RU003357"/>
    </source>
</evidence>
<evidence type="ECO:0000256" key="10">
    <source>
        <dbReference type="PROSITE-ProRule" id="PRU01360"/>
    </source>
</evidence>
<keyword evidence="4 10" id="KW-0812">Transmembrane</keyword>
<evidence type="ECO:0000256" key="9">
    <source>
        <dbReference type="ARBA" id="ARBA00023237"/>
    </source>
</evidence>
<dbReference type="GO" id="GO:0009279">
    <property type="term" value="C:cell outer membrane"/>
    <property type="evidence" value="ECO:0007669"/>
    <property type="project" value="UniProtKB-SubCell"/>
</dbReference>
<name>A0A1T5EW20_9BACT</name>
<dbReference type="FunFam" id="2.60.40.1120:FF:000003">
    <property type="entry name" value="Outer membrane protein Omp121"/>
    <property type="match status" value="1"/>
</dbReference>
<evidence type="ECO:0000256" key="6">
    <source>
        <dbReference type="ARBA" id="ARBA00023077"/>
    </source>
</evidence>
<keyword evidence="5 12" id="KW-0732">Signal</keyword>
<evidence type="ECO:0000259" key="13">
    <source>
        <dbReference type="Pfam" id="PF00593"/>
    </source>
</evidence>
<dbReference type="Pfam" id="PF07715">
    <property type="entry name" value="Plug"/>
    <property type="match status" value="1"/>
</dbReference>
<protein>
    <submittedName>
        <fullName evidence="15">TonB-linked outer membrane protein, SusC/RagA family</fullName>
    </submittedName>
</protein>
<keyword evidence="8" id="KW-0675">Receptor</keyword>
<organism evidence="15 16">
    <name type="scientific">Parabacteroides chartae</name>
    <dbReference type="NCBI Taxonomy" id="1037355"/>
    <lineage>
        <taxon>Bacteria</taxon>
        <taxon>Pseudomonadati</taxon>
        <taxon>Bacteroidota</taxon>
        <taxon>Bacteroidia</taxon>
        <taxon>Bacteroidales</taxon>
        <taxon>Tannerellaceae</taxon>
        <taxon>Parabacteroides</taxon>
    </lineage>
</organism>
<reference evidence="16" key="1">
    <citation type="submission" date="2017-02" db="EMBL/GenBank/DDBJ databases">
        <authorList>
            <person name="Varghese N."/>
            <person name="Submissions S."/>
        </authorList>
    </citation>
    <scope>NUCLEOTIDE SEQUENCE [LARGE SCALE GENOMIC DNA]</scope>
    <source>
        <strain evidence="16">DSM 24967</strain>
    </source>
</reference>
<dbReference type="Pfam" id="PF13715">
    <property type="entry name" value="CarbopepD_reg_2"/>
    <property type="match status" value="1"/>
</dbReference>
<keyword evidence="9 10" id="KW-0998">Cell outer membrane</keyword>
<dbReference type="Proteomes" id="UP000190852">
    <property type="component" value="Unassembled WGS sequence"/>
</dbReference>
<dbReference type="InterPro" id="IPR000531">
    <property type="entry name" value="Beta-barrel_TonB"/>
</dbReference>
<dbReference type="NCBIfam" id="TIGR04057">
    <property type="entry name" value="SusC_RagA_signa"/>
    <property type="match status" value="1"/>
</dbReference>
<dbReference type="InterPro" id="IPR039426">
    <property type="entry name" value="TonB-dep_rcpt-like"/>
</dbReference>
<evidence type="ECO:0000256" key="7">
    <source>
        <dbReference type="ARBA" id="ARBA00023136"/>
    </source>
</evidence>
<keyword evidence="3 10" id="KW-1134">Transmembrane beta strand</keyword>
<feature type="domain" description="TonB-dependent receptor-like beta-barrel" evidence="13">
    <location>
        <begin position="471"/>
        <end position="885"/>
    </location>
</feature>
<evidence type="ECO:0000256" key="4">
    <source>
        <dbReference type="ARBA" id="ARBA00022692"/>
    </source>
</evidence>
<dbReference type="PROSITE" id="PS52016">
    <property type="entry name" value="TONB_DEPENDENT_REC_3"/>
    <property type="match status" value="1"/>
</dbReference>
<comment type="similarity">
    <text evidence="10 11">Belongs to the TonB-dependent receptor family.</text>
</comment>
<evidence type="ECO:0000256" key="2">
    <source>
        <dbReference type="ARBA" id="ARBA00022448"/>
    </source>
</evidence>
<gene>
    <name evidence="15" type="ORF">SAMN05660349_03184</name>
</gene>
<dbReference type="SUPFAM" id="SSF49464">
    <property type="entry name" value="Carboxypeptidase regulatory domain-like"/>
    <property type="match status" value="1"/>
</dbReference>
<evidence type="ECO:0000256" key="3">
    <source>
        <dbReference type="ARBA" id="ARBA00022452"/>
    </source>
</evidence>
<dbReference type="InterPro" id="IPR037066">
    <property type="entry name" value="Plug_dom_sf"/>
</dbReference>
<evidence type="ECO:0000256" key="12">
    <source>
        <dbReference type="SAM" id="SignalP"/>
    </source>
</evidence>
<keyword evidence="6 11" id="KW-0798">TonB box</keyword>
<dbReference type="PANTHER" id="PTHR30069:SF29">
    <property type="entry name" value="HEMOGLOBIN AND HEMOGLOBIN-HAPTOGLOBIN-BINDING PROTEIN 1-RELATED"/>
    <property type="match status" value="1"/>
</dbReference>
<evidence type="ECO:0000313" key="15">
    <source>
        <dbReference type="EMBL" id="SKB88155.1"/>
    </source>
</evidence>
<dbReference type="SUPFAM" id="SSF56935">
    <property type="entry name" value="Porins"/>
    <property type="match status" value="1"/>
</dbReference>
<feature type="signal peptide" evidence="12">
    <location>
        <begin position="1"/>
        <end position="32"/>
    </location>
</feature>
<evidence type="ECO:0000256" key="1">
    <source>
        <dbReference type="ARBA" id="ARBA00004571"/>
    </source>
</evidence>
<dbReference type="AlphaFoldDB" id="A0A1T5EW20"/>
<evidence type="ECO:0000256" key="5">
    <source>
        <dbReference type="ARBA" id="ARBA00022729"/>
    </source>
</evidence>
<dbReference type="Pfam" id="PF00593">
    <property type="entry name" value="TonB_dep_Rec_b-barrel"/>
    <property type="match status" value="1"/>
</dbReference>
<evidence type="ECO:0000259" key="14">
    <source>
        <dbReference type="Pfam" id="PF07715"/>
    </source>
</evidence>
<dbReference type="InterPro" id="IPR008969">
    <property type="entry name" value="CarboxyPept-like_regulatory"/>
</dbReference>
<dbReference type="GO" id="GO:0044718">
    <property type="term" value="P:siderophore transmembrane transport"/>
    <property type="evidence" value="ECO:0007669"/>
    <property type="project" value="TreeGrafter"/>
</dbReference>
<dbReference type="InterPro" id="IPR012910">
    <property type="entry name" value="Plug_dom"/>
</dbReference>
<keyword evidence="2 10" id="KW-0813">Transport</keyword>
<evidence type="ECO:0000313" key="16">
    <source>
        <dbReference type="Proteomes" id="UP000190852"/>
    </source>
</evidence>
<dbReference type="Gene3D" id="2.60.40.1120">
    <property type="entry name" value="Carboxypeptidase-like, regulatory domain"/>
    <property type="match status" value="1"/>
</dbReference>
<dbReference type="Gene3D" id="2.40.170.20">
    <property type="entry name" value="TonB-dependent receptor, beta-barrel domain"/>
    <property type="match status" value="1"/>
</dbReference>
<dbReference type="NCBIfam" id="TIGR04056">
    <property type="entry name" value="OMP_RagA_SusC"/>
    <property type="match status" value="1"/>
</dbReference>
<comment type="subcellular location">
    <subcellularLocation>
        <location evidence="1 10">Cell outer membrane</location>
        <topology evidence="1 10">Multi-pass membrane protein</topology>
    </subcellularLocation>
</comment>
<feature type="domain" description="TonB-dependent receptor plug" evidence="14">
    <location>
        <begin position="128"/>
        <end position="254"/>
    </location>
</feature>
<proteinExistence type="inferred from homology"/>
<evidence type="ECO:0000256" key="8">
    <source>
        <dbReference type="ARBA" id="ARBA00023170"/>
    </source>
</evidence>
<keyword evidence="16" id="KW-1185">Reference proteome</keyword>
<keyword evidence="7 10" id="KW-0472">Membrane</keyword>
<dbReference type="GO" id="GO:0015344">
    <property type="term" value="F:siderophore uptake transmembrane transporter activity"/>
    <property type="evidence" value="ECO:0007669"/>
    <property type="project" value="TreeGrafter"/>
</dbReference>
<sequence>MCIYKLNVKSMSMKKLTFLFLCLLIGIGLATAQTREITGSVISAEDDQPVIGASVIVKGTTTGTVTDYDGKFSLSVPSAAKTLVISYIGMAAQEVAIAPNVRVLLKADTQNLDEVVVTALGISREKKALGYAVSEVKGDEMLKARGGVSNPINALQGKVAGLQIQGGAGSMGGSSKVIIRGVKSISGNNQPLFVIDGVPVEGSDFNSTDAARGAGGYDYGNLIQDLNPDDIENISVLKGPNASALYGSRATNGVVMITTKKGKKGEGYGVTFNSSLGFEVVNKMPKMQKLYGGGYGFETVKINGKEYQYPDMATDESWGDKYEGQEILSWYDLAKWEAGGKVGNPTTSKWQTPANDIDSFFETGVVFTNNVSVAQATDRASARISYTNSDLKGFMPNSSLKKNIFNVSASTTSADKRLELFTNVTYFNSAAKGRSETGYGDNNVMQKFIQWGHRELDMKELKSLYQMPDGTQATWNRVAWDDATPNYSNNPYWSRYMNYQNDSRNRVYGNVGISYKIAEFLKFQYKANLDFFVDKQFERNAVYSQEQSRYKEMSRQQAEMNHEFLLSFNKNITDYSFSANLGSNLMSRRYEYVYGETDGGLAIPEFYNLKNSVNPATGTNYLRKKSINSIFASGTVGYKSMLYLDLSLRNDWSSTLPNGNNSYLYPSVTGSFIFSELVKEDLPWLNFGKVRLGFAQVGNDTDPYQIVDTYTQYTNITSTPGYVLANTLKNSGLKPETTNSYEAGLELSLFNNRFGIEATYYSSETKNQIIPLSITGTSGYLYKVVNTGLMTNQGIELSIHGTPVQTADFTWESSLVLASNKNKVKKLLEDVSYYRLTTAPFKVEVGAMEGQEYGVIMGTDFVYDAKGNRVINEDGSYAATDGNVNIGSIYPDFTGGWTNTFRFKNFDLSVLLDFSKGGNYFSTSYMWGMYSGMLEESAAINENGVNIRESIANGGGVLLQGVQADGTPNTVRMGAEDFGAQHYSGPAAQNVFKSDYVKLREINLGYTIPMKSNYFVKSLRVSAYGRNLAVWGPDVKHFDPEMAITNSGNIQGIEGGALPSVANFGMNVSVKF</sequence>
<dbReference type="InterPro" id="IPR023996">
    <property type="entry name" value="TonB-dep_OMP_SusC/RagA"/>
</dbReference>
<accession>A0A1T5EW20</accession>
<dbReference type="EMBL" id="FUYQ01000032">
    <property type="protein sequence ID" value="SKB88155.1"/>
    <property type="molecule type" value="Genomic_DNA"/>
</dbReference>
<dbReference type="Gene3D" id="2.170.130.10">
    <property type="entry name" value="TonB-dependent receptor, plug domain"/>
    <property type="match status" value="1"/>
</dbReference>
<feature type="chain" id="PRO_5012707643" evidence="12">
    <location>
        <begin position="33"/>
        <end position="1072"/>
    </location>
</feature>
<dbReference type="PANTHER" id="PTHR30069">
    <property type="entry name" value="TONB-DEPENDENT OUTER MEMBRANE RECEPTOR"/>
    <property type="match status" value="1"/>
</dbReference>
<dbReference type="InterPro" id="IPR036942">
    <property type="entry name" value="Beta-barrel_TonB_sf"/>
</dbReference>
<dbReference type="InterPro" id="IPR023997">
    <property type="entry name" value="TonB-dep_OMP_SusC/RagA_CS"/>
</dbReference>